<dbReference type="EMBL" id="UHDP01000001">
    <property type="protein sequence ID" value="SUM43610.1"/>
    <property type="molecule type" value="Genomic_DNA"/>
</dbReference>
<dbReference type="GO" id="GO:0003676">
    <property type="term" value="F:nucleic acid binding"/>
    <property type="evidence" value="ECO:0007669"/>
    <property type="project" value="InterPro"/>
</dbReference>
<evidence type="ECO:0000256" key="1">
    <source>
        <dbReference type="ARBA" id="ARBA00002286"/>
    </source>
</evidence>
<organism evidence="3 4">
    <name type="scientific">Staphylococcus intermedius NCTC 11048</name>
    <dbReference type="NCBI Taxonomy" id="1141106"/>
    <lineage>
        <taxon>Bacteria</taxon>
        <taxon>Bacillati</taxon>
        <taxon>Bacillota</taxon>
        <taxon>Bacilli</taxon>
        <taxon>Bacillales</taxon>
        <taxon>Staphylococcaceae</taxon>
        <taxon>Staphylococcus</taxon>
        <taxon>Staphylococcus intermedius group</taxon>
    </lineage>
</organism>
<dbReference type="SUPFAM" id="SSF53098">
    <property type="entry name" value="Ribonuclease H-like"/>
    <property type="match status" value="1"/>
</dbReference>
<dbReference type="Proteomes" id="UP000255549">
    <property type="component" value="Unassembled WGS sequence"/>
</dbReference>
<accession>A0A380FZR9</accession>
<comment type="function">
    <text evidence="1">Involved in the transposition of the insertion sequence.</text>
</comment>
<dbReference type="Pfam" id="PF00665">
    <property type="entry name" value="rve"/>
    <property type="match status" value="1"/>
</dbReference>
<dbReference type="InterPro" id="IPR050900">
    <property type="entry name" value="Transposase_IS3/IS150/IS904"/>
</dbReference>
<gene>
    <name evidence="3" type="ORF">NCTC11048_00064</name>
</gene>
<name>A0A380FZR9_STAIN</name>
<dbReference type="Gene3D" id="3.30.420.10">
    <property type="entry name" value="Ribonuclease H-like superfamily/Ribonuclease H"/>
    <property type="match status" value="1"/>
</dbReference>
<dbReference type="InterPro" id="IPR025948">
    <property type="entry name" value="HTH-like_dom"/>
</dbReference>
<evidence type="ECO:0000313" key="4">
    <source>
        <dbReference type="Proteomes" id="UP000255549"/>
    </source>
</evidence>
<evidence type="ECO:0000259" key="2">
    <source>
        <dbReference type="PROSITE" id="PS50994"/>
    </source>
</evidence>
<dbReference type="Pfam" id="PF13333">
    <property type="entry name" value="rve_2"/>
    <property type="match status" value="1"/>
</dbReference>
<dbReference type="InterPro" id="IPR001584">
    <property type="entry name" value="Integrase_cat-core"/>
</dbReference>
<dbReference type="GO" id="GO:0015074">
    <property type="term" value="P:DNA integration"/>
    <property type="evidence" value="ECO:0007669"/>
    <property type="project" value="InterPro"/>
</dbReference>
<keyword evidence="4" id="KW-1185">Reference proteome</keyword>
<dbReference type="Pfam" id="PF13276">
    <property type="entry name" value="HTH_21"/>
    <property type="match status" value="1"/>
</dbReference>
<dbReference type="PANTHER" id="PTHR46889">
    <property type="entry name" value="TRANSPOSASE INSF FOR INSERTION SEQUENCE IS3B-RELATED"/>
    <property type="match status" value="1"/>
</dbReference>
<dbReference type="InterPro" id="IPR036397">
    <property type="entry name" value="RNaseH_sf"/>
</dbReference>
<dbReference type="NCBIfam" id="NF033516">
    <property type="entry name" value="transpos_IS3"/>
    <property type="match status" value="1"/>
</dbReference>
<evidence type="ECO:0000313" key="3">
    <source>
        <dbReference type="EMBL" id="SUM43610.1"/>
    </source>
</evidence>
<protein>
    <submittedName>
        <fullName evidence="3">Transposase</fullName>
    </submittedName>
</protein>
<dbReference type="InterPro" id="IPR048020">
    <property type="entry name" value="Transpos_IS3"/>
</dbReference>
<feature type="domain" description="Integrase catalytic" evidence="2">
    <location>
        <begin position="109"/>
        <end position="265"/>
    </location>
</feature>
<sequence>MLKVIRNNLNSGHLISFVLRCLKVPRSTYYAFLNWKPGQRLPRRTFVKEKVLSYWLESPIYGYPRLTKTINHKHALDVSRRLVHQLMCELGIRSRMVKKINKPKSYVTEAQRPNLVKKKVDQLNVLLTDITYIRVKQKWFYLASLYNPRTRRVIAHKVSGNMTKELATSVIEKTKIKQLGINIIHSDMGSQYTSDLFEKTLVQYGVKHSYSRKGCPGDNARIESFHSILKREYTNAQSFESIHEVIAGIDQYIRWYNNERISLVA</sequence>
<dbReference type="InterPro" id="IPR012337">
    <property type="entry name" value="RNaseH-like_sf"/>
</dbReference>
<dbReference type="PANTHER" id="PTHR46889:SF5">
    <property type="entry name" value="INTEGRASE PROTEIN"/>
    <property type="match status" value="1"/>
</dbReference>
<reference evidence="3 4" key="1">
    <citation type="submission" date="2018-06" db="EMBL/GenBank/DDBJ databases">
        <authorList>
            <consortium name="Pathogen Informatics"/>
            <person name="Doyle S."/>
        </authorList>
    </citation>
    <scope>NUCLEOTIDE SEQUENCE [LARGE SCALE GENOMIC DNA]</scope>
    <source>
        <strain evidence="4">NCTC 11048</strain>
    </source>
</reference>
<proteinExistence type="predicted"/>
<dbReference type="PROSITE" id="PS50994">
    <property type="entry name" value="INTEGRASE"/>
    <property type="match status" value="1"/>
</dbReference>
<dbReference type="STRING" id="1141106.GCA_000308095_00995"/>
<dbReference type="AlphaFoldDB" id="A0A380FZR9"/>